<dbReference type="EMBL" id="JARK01001386">
    <property type="protein sequence ID" value="EYC11630.1"/>
    <property type="molecule type" value="Genomic_DNA"/>
</dbReference>
<gene>
    <name evidence="2" type="primary">Acey_s0050.g2013</name>
    <name evidence="2" type="ORF">Y032_0050g2013</name>
</gene>
<evidence type="ECO:0000256" key="1">
    <source>
        <dbReference type="SAM" id="Phobius"/>
    </source>
</evidence>
<keyword evidence="1" id="KW-0812">Transmembrane</keyword>
<protein>
    <submittedName>
        <fullName evidence="2">Uncharacterized protein</fullName>
    </submittedName>
</protein>
<evidence type="ECO:0000313" key="3">
    <source>
        <dbReference type="Proteomes" id="UP000024635"/>
    </source>
</evidence>
<sequence>MLQSLSNTMIVEYSCILPFVCTLSNLCALFALFSLLAYSSMLPQCSTQSSERFYHAMVLELPSDSTATTLQEASGKHRGEQRMKTRDHLFGVSLTAPPSLVSRDTVEPFGYYRLNSKRES</sequence>
<name>A0A016U911_9BILA</name>
<comment type="caution">
    <text evidence="2">The sequence shown here is derived from an EMBL/GenBank/DDBJ whole genome shotgun (WGS) entry which is preliminary data.</text>
</comment>
<keyword evidence="3" id="KW-1185">Reference proteome</keyword>
<reference evidence="3" key="1">
    <citation type="journal article" date="2015" name="Nat. Genet.">
        <title>The genome and transcriptome of the zoonotic hookworm Ancylostoma ceylanicum identify infection-specific gene families.</title>
        <authorList>
            <person name="Schwarz E.M."/>
            <person name="Hu Y."/>
            <person name="Antoshechkin I."/>
            <person name="Miller M.M."/>
            <person name="Sternberg P.W."/>
            <person name="Aroian R.V."/>
        </authorList>
    </citation>
    <scope>NUCLEOTIDE SEQUENCE</scope>
    <source>
        <strain evidence="3">HY135</strain>
    </source>
</reference>
<dbReference type="AlphaFoldDB" id="A0A016U911"/>
<feature type="transmembrane region" description="Helical" evidence="1">
    <location>
        <begin position="16"/>
        <end position="38"/>
    </location>
</feature>
<proteinExistence type="predicted"/>
<accession>A0A016U911</accession>
<evidence type="ECO:0000313" key="2">
    <source>
        <dbReference type="EMBL" id="EYC11630.1"/>
    </source>
</evidence>
<organism evidence="2 3">
    <name type="scientific">Ancylostoma ceylanicum</name>
    <dbReference type="NCBI Taxonomy" id="53326"/>
    <lineage>
        <taxon>Eukaryota</taxon>
        <taxon>Metazoa</taxon>
        <taxon>Ecdysozoa</taxon>
        <taxon>Nematoda</taxon>
        <taxon>Chromadorea</taxon>
        <taxon>Rhabditida</taxon>
        <taxon>Rhabditina</taxon>
        <taxon>Rhabditomorpha</taxon>
        <taxon>Strongyloidea</taxon>
        <taxon>Ancylostomatidae</taxon>
        <taxon>Ancylostomatinae</taxon>
        <taxon>Ancylostoma</taxon>
    </lineage>
</organism>
<keyword evidence="1" id="KW-1133">Transmembrane helix</keyword>
<keyword evidence="1" id="KW-0472">Membrane</keyword>
<dbReference type="Proteomes" id="UP000024635">
    <property type="component" value="Unassembled WGS sequence"/>
</dbReference>